<reference evidence="2 3" key="1">
    <citation type="journal article" date="2014" name="Genome Announc.">
        <title>Complete Genome Sequence of Polychlorinated Biphenyl Degrader Comamonas testosteroni TK102 (NBRC 109938).</title>
        <authorList>
            <person name="Fukuda K."/>
            <person name="Hosoyama A."/>
            <person name="Tsuchikane K."/>
            <person name="Ohji S."/>
            <person name="Yamazoe A."/>
            <person name="Fujita N."/>
            <person name="Shintani M."/>
            <person name="Kimbara K."/>
        </authorList>
    </citation>
    <scope>NUCLEOTIDE SEQUENCE [LARGE SCALE GENOMIC DNA]</scope>
    <source>
        <strain evidence="2">TK102</strain>
    </source>
</reference>
<dbReference type="Gene3D" id="3.90.226.10">
    <property type="entry name" value="2-enoyl-CoA Hydratase, Chain A, domain 1"/>
    <property type="match status" value="1"/>
</dbReference>
<accession>A0A076PNM2</accession>
<dbReference type="Proteomes" id="UP000028782">
    <property type="component" value="Chromosome"/>
</dbReference>
<dbReference type="InterPro" id="IPR001753">
    <property type="entry name" value="Enoyl-CoA_hydra/iso"/>
</dbReference>
<sequence>MTQVLEIERLPLGNGFVEWWRLNSPETRNALSDELVRALRDHAARAQRDSQLRVVVLCGNGGHFCAGGSLGGFASSIGSPLPAGAQDPLVQVNREFGQLLQQLAELPQLLIAAVQGAAMGGGVGLVCVADRVVADQQAVFATPEVTLGIVPAQIAPFVLRRLGDGLARQWLLGGQRWTASQAQQAGLVQAVIQATDAVHWQSQLQQQLEICAQAAPQAVAATKKLLAAIGGQSLDASLNQGAQAFASALRSAEAGAGLKAFSSKQPAPWTCKAGGTS</sequence>
<dbReference type="Pfam" id="PF00378">
    <property type="entry name" value="ECH_1"/>
    <property type="match status" value="1"/>
</dbReference>
<dbReference type="InterPro" id="IPR014748">
    <property type="entry name" value="Enoyl-CoA_hydra_C"/>
</dbReference>
<dbReference type="InterPro" id="IPR051683">
    <property type="entry name" value="Enoyl-CoA_Hydratase/Isomerase"/>
</dbReference>
<organism evidence="2 3">
    <name type="scientific">Comamonas testosteroni TK102</name>
    <dbReference type="NCBI Taxonomy" id="1392005"/>
    <lineage>
        <taxon>Bacteria</taxon>
        <taxon>Pseudomonadati</taxon>
        <taxon>Pseudomonadota</taxon>
        <taxon>Betaproteobacteria</taxon>
        <taxon>Burkholderiales</taxon>
        <taxon>Comamonadaceae</taxon>
        <taxon>Comamonas</taxon>
    </lineage>
</organism>
<gene>
    <name evidence="2" type="ORF">O987_10850</name>
</gene>
<dbReference type="EMBL" id="CP006704">
    <property type="protein sequence ID" value="AIJ46291.1"/>
    <property type="molecule type" value="Genomic_DNA"/>
</dbReference>
<dbReference type="PANTHER" id="PTHR42964">
    <property type="entry name" value="ENOYL-COA HYDRATASE"/>
    <property type="match status" value="1"/>
</dbReference>
<dbReference type="GO" id="GO:0008300">
    <property type="term" value="P:isoprenoid catabolic process"/>
    <property type="evidence" value="ECO:0007669"/>
    <property type="project" value="TreeGrafter"/>
</dbReference>
<comment type="similarity">
    <text evidence="1">Belongs to the enoyl-CoA hydratase/isomerase family.</text>
</comment>
<dbReference type="CDD" id="cd06558">
    <property type="entry name" value="crotonase-like"/>
    <property type="match status" value="1"/>
</dbReference>
<dbReference type="KEGG" id="ctes:O987_10850"/>
<name>A0A076PNM2_COMTE</name>
<dbReference type="InterPro" id="IPR029045">
    <property type="entry name" value="ClpP/crotonase-like_dom_sf"/>
</dbReference>
<dbReference type="SUPFAM" id="SSF52096">
    <property type="entry name" value="ClpP/crotonase"/>
    <property type="match status" value="1"/>
</dbReference>
<protein>
    <submittedName>
        <fullName evidence="2">Enoyl-CoA hydratase</fullName>
    </submittedName>
</protein>
<evidence type="ECO:0000256" key="1">
    <source>
        <dbReference type="ARBA" id="ARBA00005254"/>
    </source>
</evidence>
<evidence type="ECO:0000313" key="3">
    <source>
        <dbReference type="Proteomes" id="UP000028782"/>
    </source>
</evidence>
<proteinExistence type="inferred from homology"/>
<dbReference type="PANTHER" id="PTHR42964:SF1">
    <property type="entry name" value="POLYKETIDE BIOSYNTHESIS ENOYL-COA HYDRATASE PKSH-RELATED"/>
    <property type="match status" value="1"/>
</dbReference>
<dbReference type="GO" id="GO:0003824">
    <property type="term" value="F:catalytic activity"/>
    <property type="evidence" value="ECO:0007669"/>
    <property type="project" value="UniProtKB-ARBA"/>
</dbReference>
<dbReference type="AlphaFoldDB" id="A0A076PNM2"/>
<dbReference type="HOGENOM" id="CLU_009834_7_3_4"/>
<dbReference type="RefSeq" id="WP_043372079.1">
    <property type="nucleotide sequence ID" value="NZ_CP006704.1"/>
</dbReference>
<dbReference type="Gene3D" id="1.10.12.10">
    <property type="entry name" value="Lyase 2-enoyl-coa Hydratase, Chain A, domain 2"/>
    <property type="match status" value="1"/>
</dbReference>
<evidence type="ECO:0000313" key="2">
    <source>
        <dbReference type="EMBL" id="AIJ46291.1"/>
    </source>
</evidence>